<dbReference type="Pfam" id="PF00581">
    <property type="entry name" value="Rhodanese"/>
    <property type="match status" value="1"/>
</dbReference>
<dbReference type="GO" id="GO:0016740">
    <property type="term" value="F:transferase activity"/>
    <property type="evidence" value="ECO:0007669"/>
    <property type="project" value="UniProtKB-KW"/>
</dbReference>
<reference evidence="2 3" key="1">
    <citation type="submission" date="2016-10" db="EMBL/GenBank/DDBJ databases">
        <authorList>
            <person name="de Groot N.N."/>
        </authorList>
    </citation>
    <scope>NUCLEOTIDE SEQUENCE [LARGE SCALE GENOMIC DNA]</scope>
    <source>
        <strain evidence="2 3">CGMCC 1.10825</strain>
    </source>
</reference>
<gene>
    <name evidence="2" type="ORF">SAMN02927937_00576</name>
</gene>
<protein>
    <submittedName>
        <fullName evidence="2">Rhodanese-related sulfurtransferase</fullName>
    </submittedName>
</protein>
<dbReference type="RefSeq" id="WP_091096134.1">
    <property type="nucleotide sequence ID" value="NZ_FNXE01000005.1"/>
</dbReference>
<dbReference type="SUPFAM" id="SSF52821">
    <property type="entry name" value="Rhodanese/Cell cycle control phosphatase"/>
    <property type="match status" value="1"/>
</dbReference>
<evidence type="ECO:0000313" key="2">
    <source>
        <dbReference type="EMBL" id="SEH63190.1"/>
    </source>
</evidence>
<dbReference type="SMART" id="SM00450">
    <property type="entry name" value="RHOD"/>
    <property type="match status" value="1"/>
</dbReference>
<dbReference type="InterPro" id="IPR001763">
    <property type="entry name" value="Rhodanese-like_dom"/>
</dbReference>
<organism evidence="2 3">
    <name type="scientific">Paenimyroides marinum</name>
    <dbReference type="NCBI Taxonomy" id="1159016"/>
    <lineage>
        <taxon>Bacteria</taxon>
        <taxon>Pseudomonadati</taxon>
        <taxon>Bacteroidota</taxon>
        <taxon>Flavobacteriia</taxon>
        <taxon>Flavobacteriales</taxon>
        <taxon>Flavobacteriaceae</taxon>
        <taxon>Paenimyroides</taxon>
    </lineage>
</organism>
<dbReference type="CDD" id="cd00158">
    <property type="entry name" value="RHOD"/>
    <property type="match status" value="1"/>
</dbReference>
<keyword evidence="2" id="KW-0808">Transferase</keyword>
<dbReference type="InterPro" id="IPR036873">
    <property type="entry name" value="Rhodanese-like_dom_sf"/>
</dbReference>
<dbReference type="STRING" id="1159016.SAMN02927937_00576"/>
<proteinExistence type="predicted"/>
<name>A0A1H6JV98_9FLAO</name>
<dbReference type="PANTHER" id="PTHR43031">
    <property type="entry name" value="FAD-DEPENDENT OXIDOREDUCTASE"/>
    <property type="match status" value="1"/>
</dbReference>
<feature type="domain" description="Rhodanese" evidence="1">
    <location>
        <begin position="20"/>
        <end position="104"/>
    </location>
</feature>
<keyword evidence="3" id="KW-1185">Reference proteome</keyword>
<dbReference type="Proteomes" id="UP000199634">
    <property type="component" value="Unassembled WGS sequence"/>
</dbReference>
<dbReference type="PANTHER" id="PTHR43031:SF1">
    <property type="entry name" value="PYRIDINE NUCLEOTIDE-DISULPHIDE OXIDOREDUCTASE"/>
    <property type="match status" value="1"/>
</dbReference>
<dbReference type="PROSITE" id="PS50206">
    <property type="entry name" value="RHODANESE_3"/>
    <property type="match status" value="1"/>
</dbReference>
<evidence type="ECO:0000259" key="1">
    <source>
        <dbReference type="PROSITE" id="PS50206"/>
    </source>
</evidence>
<dbReference type="AlphaFoldDB" id="A0A1H6JV98"/>
<sequence length="109" mass="11932">MGFFSAIFGNTDNSQLTEAVKNGAFLVDVRTPAEFAEGSVKGAVNIPLDKVEEQLSKFIVKKNIVVFCRSGNRSGQAKNILEQNGFQDVINGGTWQNVNQVVNQENKQV</sequence>
<dbReference type="EMBL" id="FNXE01000005">
    <property type="protein sequence ID" value="SEH63190.1"/>
    <property type="molecule type" value="Genomic_DNA"/>
</dbReference>
<dbReference type="OrthoDB" id="9800872at2"/>
<dbReference type="InterPro" id="IPR050229">
    <property type="entry name" value="GlpE_sulfurtransferase"/>
</dbReference>
<accession>A0A1H6JV98</accession>
<dbReference type="Gene3D" id="3.40.250.10">
    <property type="entry name" value="Rhodanese-like domain"/>
    <property type="match status" value="1"/>
</dbReference>
<evidence type="ECO:0000313" key="3">
    <source>
        <dbReference type="Proteomes" id="UP000199634"/>
    </source>
</evidence>